<organism evidence="1 2">
    <name type="scientific">Limnoglobus roseus</name>
    <dbReference type="NCBI Taxonomy" id="2598579"/>
    <lineage>
        <taxon>Bacteria</taxon>
        <taxon>Pseudomonadati</taxon>
        <taxon>Planctomycetota</taxon>
        <taxon>Planctomycetia</taxon>
        <taxon>Gemmatales</taxon>
        <taxon>Gemmataceae</taxon>
        <taxon>Limnoglobus</taxon>
    </lineage>
</organism>
<dbReference type="KEGG" id="lrs:PX52LOC_04426"/>
<reference evidence="2" key="1">
    <citation type="submission" date="2019-08" db="EMBL/GenBank/DDBJ databases">
        <title>Limnoglobus roseus gen. nov., sp. nov., a novel freshwater planctomycete with a giant genome from the family Gemmataceae.</title>
        <authorList>
            <person name="Kulichevskaya I.S."/>
            <person name="Naumoff D.G."/>
            <person name="Miroshnikov K."/>
            <person name="Ivanova A."/>
            <person name="Philippov D.A."/>
            <person name="Hakobyan A."/>
            <person name="Rijpstra I.C."/>
            <person name="Sinninghe Damste J.S."/>
            <person name="Liesack W."/>
            <person name="Dedysh S.N."/>
        </authorList>
    </citation>
    <scope>NUCLEOTIDE SEQUENCE [LARGE SCALE GENOMIC DNA]</scope>
    <source>
        <strain evidence="2">PX52</strain>
    </source>
</reference>
<dbReference type="Proteomes" id="UP000324974">
    <property type="component" value="Chromosome"/>
</dbReference>
<gene>
    <name evidence="1" type="ORF">PX52LOC_04426</name>
</gene>
<proteinExistence type="predicted"/>
<evidence type="ECO:0000313" key="2">
    <source>
        <dbReference type="Proteomes" id="UP000324974"/>
    </source>
</evidence>
<name>A0A5C1AH02_9BACT</name>
<keyword evidence="2" id="KW-1185">Reference proteome</keyword>
<sequence>MAAPDFPFADGEQVLVQDGAGRRFTLTCRYRYAAGVPTGYVLQTNYGTLAAYDKLADEFEVTAAGEILPVTAGRVK</sequence>
<dbReference type="RefSeq" id="WP_149112048.1">
    <property type="nucleotide sequence ID" value="NZ_CP042425.1"/>
</dbReference>
<dbReference type="AlphaFoldDB" id="A0A5C1AH02"/>
<evidence type="ECO:0000313" key="1">
    <source>
        <dbReference type="EMBL" id="QEL17437.1"/>
    </source>
</evidence>
<accession>A0A5C1AH02</accession>
<protein>
    <submittedName>
        <fullName evidence="1">Uncharacterized protein</fullName>
    </submittedName>
</protein>
<dbReference type="EMBL" id="CP042425">
    <property type="protein sequence ID" value="QEL17437.1"/>
    <property type="molecule type" value="Genomic_DNA"/>
</dbReference>